<reference evidence="11" key="1">
    <citation type="submission" date="2016-10" db="EMBL/GenBank/DDBJ databases">
        <authorList>
            <person name="Varghese N."/>
            <person name="Submissions S."/>
        </authorList>
    </citation>
    <scope>NUCLEOTIDE SEQUENCE [LARGE SCALE GENOMIC DNA]</scope>
    <source>
        <strain evidence="11">CGMCC 1.10370</strain>
    </source>
</reference>
<feature type="signal peptide" evidence="6">
    <location>
        <begin position="1"/>
        <end position="22"/>
    </location>
</feature>
<dbReference type="InterPro" id="IPR013785">
    <property type="entry name" value="Aldolase_TIM"/>
</dbReference>
<proteinExistence type="predicted"/>
<dbReference type="InterPro" id="IPR029486">
    <property type="entry name" value="GH97_N"/>
</dbReference>
<dbReference type="Pfam" id="PF10566">
    <property type="entry name" value="Glyco_hydro_97"/>
    <property type="match status" value="1"/>
</dbReference>
<evidence type="ECO:0000256" key="4">
    <source>
        <dbReference type="ARBA" id="ARBA00022837"/>
    </source>
</evidence>
<dbReference type="PANTHER" id="PTHR35803:SF2">
    <property type="entry name" value="RETAINING ALPHA-GALACTOSIDASE"/>
    <property type="match status" value="1"/>
</dbReference>
<dbReference type="InterPro" id="IPR013780">
    <property type="entry name" value="Glyco_hydro_b"/>
</dbReference>
<dbReference type="Pfam" id="PF14508">
    <property type="entry name" value="GH97_N"/>
    <property type="match status" value="1"/>
</dbReference>
<dbReference type="RefSeq" id="WP_091495785.1">
    <property type="nucleotide sequence ID" value="NZ_FOMH01000009.1"/>
</dbReference>
<keyword evidence="5" id="KW-0326">Glycosidase</keyword>
<dbReference type="GO" id="GO:0016798">
    <property type="term" value="F:hydrolase activity, acting on glycosyl bonds"/>
    <property type="evidence" value="ECO:0007669"/>
    <property type="project" value="UniProtKB-KW"/>
</dbReference>
<dbReference type="Pfam" id="PF14509">
    <property type="entry name" value="GH97_C"/>
    <property type="match status" value="1"/>
</dbReference>
<feature type="chain" id="PRO_5011704293" evidence="6">
    <location>
        <begin position="23"/>
        <end position="630"/>
    </location>
</feature>
<dbReference type="Gene3D" id="2.70.98.10">
    <property type="match status" value="1"/>
</dbReference>
<keyword evidence="4" id="KW-0106">Calcium</keyword>
<dbReference type="OrthoDB" id="57532at2"/>
<sequence length="630" mass="71292">MTLTARQSLFLILFLCSFCIDAQKVSSPDGRMQVILNLPDKNKPDGVSYKVLYQSGKTLSEVVRESKLGITREDQQFVGNLLFVGQSEPVLVKDAYDMICGKRRHCENTAVEKKFHFKNTNSQTLDIIFRVYNNGVAFRYVFPDASDSKLSITGEATTYVLPKKADRWMQPYDPSYERFFPYSTGESATDKTQQYGFPVLYKLQDQPVWALISEADISEGNCAARLTSTSNADEYQITYPSAAQSEQPWHSQWHTVVIGKLSDIVASTLITDVSAPSRVKDTQWIKPGAVSWIYWANNRGSKDYQIVKDYIDLAVEMNWPYVLIDWEWDVMVNGGDIIDAVNYAKSKSIKPMIWYNSGTSWMEPTPNDRLQTAEKRAKEFSWLNKIGVYGIKVDFFAGDQQEMMQYYIAILEDAAKYHLMVNFHGATVPRGWARTYPNLMSTEAVYGAEWYNNTAELTDKAAVHNTTLPFTRNVVGSMDYTPVTFSDSQHPHITSYGHELALAVVFESGLQHFADRPSAYRSLPEPAKEFLKKVPVSWDDTQLIDGYPGEKVIIARKKADKWYIGGLNGKDQAQTLTVIFDFLGKGTYSFELIKDGKDDKSFSSEIIKVKKGTVLKIECLPRGGFTGAIR</sequence>
<dbReference type="SUPFAM" id="SSF51445">
    <property type="entry name" value="(Trans)glycosidases"/>
    <property type="match status" value="1"/>
</dbReference>
<keyword evidence="11" id="KW-1185">Reference proteome</keyword>
<organism evidence="10 11">
    <name type="scientific">Flavobacterium phragmitis</name>
    <dbReference type="NCBI Taxonomy" id="739143"/>
    <lineage>
        <taxon>Bacteria</taxon>
        <taxon>Pseudomonadati</taxon>
        <taxon>Bacteroidota</taxon>
        <taxon>Flavobacteriia</taxon>
        <taxon>Flavobacteriales</taxon>
        <taxon>Flavobacteriaceae</taxon>
        <taxon>Flavobacterium</taxon>
    </lineage>
</organism>
<gene>
    <name evidence="10" type="ORF">SAMN05216297_109208</name>
</gene>
<protein>
    <submittedName>
        <fullName evidence="10">Glycosyl-hydrolase 97 C-terminal, oligomerisation</fullName>
    </submittedName>
</protein>
<evidence type="ECO:0000313" key="11">
    <source>
        <dbReference type="Proteomes" id="UP000199672"/>
    </source>
</evidence>
<feature type="domain" description="Glycosyl-hydrolase 97 N-terminal" evidence="8">
    <location>
        <begin position="25"/>
        <end position="276"/>
    </location>
</feature>
<evidence type="ECO:0000256" key="3">
    <source>
        <dbReference type="ARBA" id="ARBA00022801"/>
    </source>
</evidence>
<evidence type="ECO:0000256" key="2">
    <source>
        <dbReference type="ARBA" id="ARBA00011245"/>
    </source>
</evidence>
<dbReference type="InterPro" id="IPR029483">
    <property type="entry name" value="GH97_C"/>
</dbReference>
<keyword evidence="3 10" id="KW-0378">Hydrolase</keyword>
<evidence type="ECO:0000259" key="8">
    <source>
        <dbReference type="Pfam" id="PF14508"/>
    </source>
</evidence>
<feature type="domain" description="Glycosyl-hydrolase 97 C-terminal oligomerisation" evidence="9">
    <location>
        <begin position="537"/>
        <end position="628"/>
    </location>
</feature>
<keyword evidence="6" id="KW-0732">Signal</keyword>
<evidence type="ECO:0000259" key="9">
    <source>
        <dbReference type="Pfam" id="PF14509"/>
    </source>
</evidence>
<dbReference type="EMBL" id="FOMH01000009">
    <property type="protein sequence ID" value="SFD59150.1"/>
    <property type="molecule type" value="Genomic_DNA"/>
</dbReference>
<evidence type="ECO:0000313" key="10">
    <source>
        <dbReference type="EMBL" id="SFD59150.1"/>
    </source>
</evidence>
<dbReference type="InterPro" id="IPR014718">
    <property type="entry name" value="GH-type_carb-bd"/>
</dbReference>
<comment type="subunit">
    <text evidence="2">Monomer.</text>
</comment>
<dbReference type="STRING" id="739143.SAMN05216297_109208"/>
<dbReference type="PANTHER" id="PTHR35803">
    <property type="entry name" value="GLUCAN 1,4-ALPHA-GLUCOSIDASE SUSB-RELATED"/>
    <property type="match status" value="1"/>
</dbReference>
<dbReference type="GO" id="GO:0030246">
    <property type="term" value="F:carbohydrate binding"/>
    <property type="evidence" value="ECO:0007669"/>
    <property type="project" value="InterPro"/>
</dbReference>
<dbReference type="InterPro" id="IPR052720">
    <property type="entry name" value="Glycosyl_hydrolase_97"/>
</dbReference>
<dbReference type="InterPro" id="IPR017853">
    <property type="entry name" value="GH"/>
</dbReference>
<dbReference type="Proteomes" id="UP000199672">
    <property type="component" value="Unassembled WGS sequence"/>
</dbReference>
<dbReference type="InterPro" id="IPR019563">
    <property type="entry name" value="GH97_catalytic"/>
</dbReference>
<evidence type="ECO:0000259" key="7">
    <source>
        <dbReference type="Pfam" id="PF10566"/>
    </source>
</evidence>
<evidence type="ECO:0000256" key="1">
    <source>
        <dbReference type="ARBA" id="ARBA00001913"/>
    </source>
</evidence>
<name>A0A1I1TUF8_9FLAO</name>
<dbReference type="Gene3D" id="2.60.40.1180">
    <property type="entry name" value="Golgi alpha-mannosidase II"/>
    <property type="match status" value="1"/>
</dbReference>
<evidence type="ECO:0000256" key="6">
    <source>
        <dbReference type="SAM" id="SignalP"/>
    </source>
</evidence>
<accession>A0A1I1TUF8</accession>
<evidence type="ECO:0000256" key="5">
    <source>
        <dbReference type="ARBA" id="ARBA00023295"/>
    </source>
</evidence>
<dbReference type="AlphaFoldDB" id="A0A1I1TUF8"/>
<comment type="cofactor">
    <cofactor evidence="1">
        <name>Ca(2+)</name>
        <dbReference type="ChEBI" id="CHEBI:29108"/>
    </cofactor>
</comment>
<dbReference type="Gene3D" id="3.20.20.70">
    <property type="entry name" value="Aldolase class I"/>
    <property type="match status" value="1"/>
</dbReference>
<feature type="domain" description="Glycosyl-hydrolase 97 catalytic" evidence="7">
    <location>
        <begin position="297"/>
        <end position="445"/>
    </location>
</feature>